<evidence type="ECO:0000256" key="3">
    <source>
        <dbReference type="ARBA" id="ARBA00022695"/>
    </source>
</evidence>
<evidence type="ECO:0000313" key="5">
    <source>
        <dbReference type="EMBL" id="OEH83520.1"/>
    </source>
</evidence>
<dbReference type="RefSeq" id="WP_069697568.1">
    <property type="nucleotide sequence ID" value="NZ_JAGGMA010000016.1"/>
</dbReference>
<accession>A0A1E5L075</accession>
<keyword evidence="2" id="KW-0808">Transferase</keyword>
<reference evidence="5 6" key="1">
    <citation type="submission" date="2016-09" db="EMBL/GenBank/DDBJ databases">
        <authorList>
            <person name="Capua I."/>
            <person name="De Benedictis P."/>
            <person name="Joannis T."/>
            <person name="Lombin L.H."/>
            <person name="Cattoli G."/>
        </authorList>
    </citation>
    <scope>NUCLEOTIDE SEQUENCE [LARGE SCALE GENOMIC DNA]</scope>
    <source>
        <strain evidence="5 6">LMG 25899</strain>
    </source>
</reference>
<comment type="catalytic activity">
    <reaction evidence="4">
        <text>apo-[citrate lyase ACP] + 2'-(5''-triphospho-alpha-D-ribosyl)-3'-dephospho-CoA = holo-[citrate lyase ACP] + diphosphate</text>
        <dbReference type="Rhea" id="RHEA:16333"/>
        <dbReference type="Rhea" id="RHEA-COMP:10157"/>
        <dbReference type="Rhea" id="RHEA-COMP:10158"/>
        <dbReference type="ChEBI" id="CHEBI:29999"/>
        <dbReference type="ChEBI" id="CHEBI:33019"/>
        <dbReference type="ChEBI" id="CHEBI:61378"/>
        <dbReference type="ChEBI" id="CHEBI:82683"/>
        <dbReference type="EC" id="2.7.7.61"/>
    </reaction>
</comment>
<dbReference type="NCBIfam" id="NF002383">
    <property type="entry name" value="PRK01392.1"/>
    <property type="match status" value="1"/>
</dbReference>
<dbReference type="AlphaFoldDB" id="A0A1E5L075"/>
<evidence type="ECO:0000256" key="4">
    <source>
        <dbReference type="ARBA" id="ARBA00048574"/>
    </source>
</evidence>
<dbReference type="STRING" id="762845.BCR26_09455"/>
<dbReference type="Proteomes" id="UP000095256">
    <property type="component" value="Unassembled WGS sequence"/>
</dbReference>
<evidence type="ECO:0000256" key="1">
    <source>
        <dbReference type="ARBA" id="ARBA00012524"/>
    </source>
</evidence>
<organism evidence="5 6">
    <name type="scientific">Enterococcus rivorum</name>
    <dbReference type="NCBI Taxonomy" id="762845"/>
    <lineage>
        <taxon>Bacteria</taxon>
        <taxon>Bacillati</taxon>
        <taxon>Bacillota</taxon>
        <taxon>Bacilli</taxon>
        <taxon>Lactobacillales</taxon>
        <taxon>Enterococcaceae</taxon>
        <taxon>Enterococcus</taxon>
    </lineage>
</organism>
<proteinExistence type="predicted"/>
<sequence length="180" mass="20500">MSKLNLNGEAVHLAEMLNARDNRAILQRKLLESAADSTLLSVTMNIPGSVKTTREIKTIFLKMIEEVEKILAEAEVVSKTYQDLKTGPECFLLVKKNSIELKKRMIQLEEIHPYGRLMDLDVLYIADEQLHSISRTDLGFELRSCLICKNNAKICARMARHNIDELIQATYQIIQKGKTI</sequence>
<dbReference type="EC" id="2.7.7.61" evidence="1"/>
<dbReference type="GO" id="GO:0050519">
    <property type="term" value="F:holo-citrate lyase synthase activity"/>
    <property type="evidence" value="ECO:0007669"/>
    <property type="project" value="UniProtKB-EC"/>
</dbReference>
<dbReference type="Pfam" id="PF03802">
    <property type="entry name" value="CitX"/>
    <property type="match status" value="1"/>
</dbReference>
<comment type="caution">
    <text evidence="5">The sequence shown here is derived from an EMBL/GenBank/DDBJ whole genome shotgun (WGS) entry which is preliminary data.</text>
</comment>
<evidence type="ECO:0000313" key="6">
    <source>
        <dbReference type="Proteomes" id="UP000095256"/>
    </source>
</evidence>
<dbReference type="GO" id="GO:0051191">
    <property type="term" value="P:prosthetic group biosynthetic process"/>
    <property type="evidence" value="ECO:0007669"/>
    <property type="project" value="InterPro"/>
</dbReference>
<dbReference type="NCBIfam" id="TIGR03124">
    <property type="entry name" value="citrate_citX"/>
    <property type="match status" value="1"/>
</dbReference>
<name>A0A1E5L075_9ENTE</name>
<evidence type="ECO:0000256" key="2">
    <source>
        <dbReference type="ARBA" id="ARBA00022679"/>
    </source>
</evidence>
<protein>
    <recommendedName>
        <fullName evidence="1">citrate lyase holo-[acyl-carrier protein] synthase</fullName>
        <ecNumber evidence="1">2.7.7.61</ecNumber>
    </recommendedName>
</protein>
<keyword evidence="3" id="KW-0548">Nucleotidyltransferase</keyword>
<dbReference type="InterPro" id="IPR005551">
    <property type="entry name" value="CitX"/>
</dbReference>
<gene>
    <name evidence="5" type="ORF">BCR26_09455</name>
</gene>
<dbReference type="EMBL" id="MIEK01000006">
    <property type="protein sequence ID" value="OEH83520.1"/>
    <property type="molecule type" value="Genomic_DNA"/>
</dbReference>
<keyword evidence="6" id="KW-1185">Reference proteome</keyword>